<organism evidence="1">
    <name type="scientific">marine sediment metagenome</name>
    <dbReference type="NCBI Taxonomy" id="412755"/>
    <lineage>
        <taxon>unclassified sequences</taxon>
        <taxon>metagenomes</taxon>
        <taxon>ecological metagenomes</taxon>
    </lineage>
</organism>
<gene>
    <name evidence="1" type="ORF">LCGC14_1974060</name>
</gene>
<accession>A0A0F9FAV6</accession>
<dbReference type="AlphaFoldDB" id="A0A0F9FAV6"/>
<protein>
    <submittedName>
        <fullName evidence="1">Uncharacterized protein</fullName>
    </submittedName>
</protein>
<evidence type="ECO:0000313" key="1">
    <source>
        <dbReference type="EMBL" id="KKL83509.1"/>
    </source>
</evidence>
<proteinExistence type="predicted"/>
<comment type="caution">
    <text evidence="1">The sequence shown here is derived from an EMBL/GenBank/DDBJ whole genome shotgun (WGS) entry which is preliminary data.</text>
</comment>
<name>A0A0F9FAV6_9ZZZZ</name>
<sequence length="64" mass="7656">MEHNVKIHCNINQTDLIRQAFLVLCAMRRGETEILEKSRMQISCFKSELSHWDGRKHGWKCERL</sequence>
<dbReference type="EMBL" id="LAZR01021963">
    <property type="protein sequence ID" value="KKL83509.1"/>
    <property type="molecule type" value="Genomic_DNA"/>
</dbReference>
<reference evidence="1" key="1">
    <citation type="journal article" date="2015" name="Nature">
        <title>Complex archaea that bridge the gap between prokaryotes and eukaryotes.</title>
        <authorList>
            <person name="Spang A."/>
            <person name="Saw J.H."/>
            <person name="Jorgensen S.L."/>
            <person name="Zaremba-Niedzwiedzka K."/>
            <person name="Martijn J."/>
            <person name="Lind A.E."/>
            <person name="van Eijk R."/>
            <person name="Schleper C."/>
            <person name="Guy L."/>
            <person name="Ettema T.J."/>
        </authorList>
    </citation>
    <scope>NUCLEOTIDE SEQUENCE</scope>
</reference>